<keyword evidence="5 8" id="KW-0804">Transcription</keyword>
<dbReference type="PANTHER" id="PTHR13208">
    <property type="entry name" value="MEDIATOR OF RNA POLYMERASE II TRANSCRIPTION SUBUNIT 4"/>
    <property type="match status" value="1"/>
</dbReference>
<dbReference type="PANTHER" id="PTHR13208:SF2">
    <property type="entry name" value="MEDIATOR OF RNA POLYMERASE II TRANSCRIPTION SUBUNIT 4"/>
    <property type="match status" value="1"/>
</dbReference>
<evidence type="ECO:0000313" key="11">
    <source>
        <dbReference type="EnsemblMetazoa" id="CPIJ018634-PA"/>
    </source>
</evidence>
<dbReference type="eggNOG" id="KOG4552">
    <property type="taxonomic scope" value="Eukaryota"/>
</dbReference>
<dbReference type="GO" id="GO:0006357">
    <property type="term" value="P:regulation of transcription by RNA polymerase II"/>
    <property type="evidence" value="ECO:0007669"/>
    <property type="project" value="InterPro"/>
</dbReference>
<dbReference type="KEGG" id="cqu:CpipJ_CPIJ018634"/>
<evidence type="ECO:0000256" key="6">
    <source>
        <dbReference type="ARBA" id="ARBA00023242"/>
    </source>
</evidence>
<evidence type="ECO:0000256" key="7">
    <source>
        <dbReference type="ARBA" id="ARBA00031257"/>
    </source>
</evidence>
<dbReference type="OrthoDB" id="1929813at2759"/>
<dbReference type="GO" id="GO:0003712">
    <property type="term" value="F:transcription coregulator activity"/>
    <property type="evidence" value="ECO:0007669"/>
    <property type="project" value="InterPro"/>
</dbReference>
<keyword evidence="6 8" id="KW-0539">Nucleus</keyword>
<dbReference type="Proteomes" id="UP000002320">
    <property type="component" value="Unassembled WGS sequence"/>
</dbReference>
<evidence type="ECO:0000256" key="9">
    <source>
        <dbReference type="SAM" id="MobiDB-lite"/>
    </source>
</evidence>
<dbReference type="GO" id="GO:0070847">
    <property type="term" value="C:core mediator complex"/>
    <property type="evidence" value="ECO:0007669"/>
    <property type="project" value="TreeGrafter"/>
</dbReference>
<dbReference type="HOGENOM" id="CLU_1210826_0_0_1"/>
<evidence type="ECO:0000256" key="5">
    <source>
        <dbReference type="ARBA" id="ARBA00023163"/>
    </source>
</evidence>
<evidence type="ECO:0000256" key="3">
    <source>
        <dbReference type="ARBA" id="ARBA00020629"/>
    </source>
</evidence>
<dbReference type="VEuPathDB" id="VectorBase:CQUJHB015150"/>
<dbReference type="VEuPathDB" id="VectorBase:CPIJ018634"/>
<reference evidence="11" key="2">
    <citation type="submission" date="2021-02" db="UniProtKB">
        <authorList>
            <consortium name="EnsemblMetazoa"/>
        </authorList>
    </citation>
    <scope>IDENTIFICATION</scope>
    <source>
        <strain evidence="11">JHB</strain>
    </source>
</reference>
<dbReference type="EMBL" id="DS233036">
    <property type="protein sequence ID" value="EDS27669.1"/>
    <property type="molecule type" value="Genomic_DNA"/>
</dbReference>
<dbReference type="STRING" id="7176.B0XGK5"/>
<dbReference type="AlphaFoldDB" id="B0XGK5"/>
<dbReference type="Pfam" id="PF10018">
    <property type="entry name" value="Med4"/>
    <property type="match status" value="1"/>
</dbReference>
<feature type="region of interest" description="Disordered" evidence="9">
    <location>
        <begin position="178"/>
        <end position="216"/>
    </location>
</feature>
<evidence type="ECO:0000313" key="10">
    <source>
        <dbReference type="EMBL" id="EDS27669.1"/>
    </source>
</evidence>
<keyword evidence="8" id="KW-0010">Activator</keyword>
<organism>
    <name type="scientific">Culex quinquefasciatus</name>
    <name type="common">Southern house mosquito</name>
    <name type="synonym">Culex pungens</name>
    <dbReference type="NCBI Taxonomy" id="7176"/>
    <lineage>
        <taxon>Eukaryota</taxon>
        <taxon>Metazoa</taxon>
        <taxon>Ecdysozoa</taxon>
        <taxon>Arthropoda</taxon>
        <taxon>Hexapoda</taxon>
        <taxon>Insecta</taxon>
        <taxon>Pterygota</taxon>
        <taxon>Neoptera</taxon>
        <taxon>Endopterygota</taxon>
        <taxon>Diptera</taxon>
        <taxon>Nematocera</taxon>
        <taxon>Culicoidea</taxon>
        <taxon>Culicidae</taxon>
        <taxon>Culicinae</taxon>
        <taxon>Culicini</taxon>
        <taxon>Culex</taxon>
        <taxon>Culex</taxon>
    </lineage>
</organism>
<evidence type="ECO:0000256" key="8">
    <source>
        <dbReference type="RuleBase" id="RU364141"/>
    </source>
</evidence>
<protein>
    <recommendedName>
        <fullName evidence="3 8">Mediator of RNA polymerase II transcription subunit 4</fullName>
    </recommendedName>
    <alternativeName>
        <fullName evidence="7 8">Mediator complex subunit 4</fullName>
    </alternativeName>
</protein>
<keyword evidence="4 8" id="KW-0805">Transcription regulation</keyword>
<dbReference type="EnsemblMetazoa" id="CPIJ018634-RA">
    <property type="protein sequence ID" value="CPIJ018634-PA"/>
    <property type="gene ID" value="CPIJ018634"/>
</dbReference>
<comment type="similarity">
    <text evidence="2 8">Belongs to the Mediator complex subunit 4 family.</text>
</comment>
<accession>B0XGK5</accession>
<proteinExistence type="inferred from homology"/>
<keyword evidence="12" id="KW-1185">Reference proteome</keyword>
<reference evidence="10" key="1">
    <citation type="submission" date="2007-03" db="EMBL/GenBank/DDBJ databases">
        <title>Annotation of Culex pipiens quinquefasciatus.</title>
        <authorList>
            <consortium name="The Broad Institute Genome Sequencing Platform"/>
            <person name="Atkinson P.W."/>
            <person name="Hemingway J."/>
            <person name="Christensen B.M."/>
            <person name="Higgs S."/>
            <person name="Kodira C."/>
            <person name="Hannick L."/>
            <person name="Megy K."/>
            <person name="O'Leary S."/>
            <person name="Pearson M."/>
            <person name="Haas B.J."/>
            <person name="Mauceli E."/>
            <person name="Wortman J.R."/>
            <person name="Lee N.H."/>
            <person name="Guigo R."/>
            <person name="Stanke M."/>
            <person name="Alvarado L."/>
            <person name="Amedeo P."/>
            <person name="Antoine C.H."/>
            <person name="Arensburger P."/>
            <person name="Bidwell S.L."/>
            <person name="Crawford M."/>
            <person name="Camaro F."/>
            <person name="Devon K."/>
            <person name="Engels R."/>
            <person name="Hammond M."/>
            <person name="Howarth C."/>
            <person name="Koehrsen M."/>
            <person name="Lawson D."/>
            <person name="Montgomery P."/>
            <person name="Nene V."/>
            <person name="Nusbaum C."/>
            <person name="Puiu D."/>
            <person name="Romero-Severson J."/>
            <person name="Severson D.W."/>
            <person name="Shumway M."/>
            <person name="Sisk P."/>
            <person name="Stolte C."/>
            <person name="Zeng Q."/>
            <person name="Eisenstadt E."/>
            <person name="Fraser-Liggett C."/>
            <person name="Strausberg R."/>
            <person name="Galagan J."/>
            <person name="Birren B."/>
            <person name="Collins F.H."/>
        </authorList>
    </citation>
    <scope>NUCLEOTIDE SEQUENCE [LARGE SCALE GENOMIC DNA]</scope>
    <source>
        <strain evidence="10">JHB</strain>
    </source>
</reference>
<dbReference type="InterPro" id="IPR019258">
    <property type="entry name" value="Mediator_Med4"/>
</dbReference>
<comment type="subunit">
    <text evidence="8">Component of the Mediator complex.</text>
</comment>
<comment type="function">
    <text evidence="8">Component of the Mediator complex, a coactivator involved in the regulated transcription of nearly all RNA polymerase II-dependent genes. Mediator functions as a bridge to convey information from gene-specific regulatory proteins to the basal RNA polymerase II transcription machinery. Mediator is recruited to promoters by direct interactions with regulatory proteins and serves as a scaffold for the assembly of a functional preinitiation complex with RNA polymerase II and the general transcription factors.</text>
</comment>
<feature type="compositionally biased region" description="Basic and acidic residues" evidence="9">
    <location>
        <begin position="180"/>
        <end position="191"/>
    </location>
</feature>
<sequence length="229" mass="25675">MFFMLISEPSWARPISLSATKKPSLLRNPRPVGSDRSQMRLSTTSLSPDFLRNFAASSAPISLLSFGSSCESADHAQLVELLVSKDKEMKSTLQLAADQAGIERKLDGLRDQFRDQDEEIKQLKEAEYILATSIFQARQKLTSFAKATKRPVSSDELIKFAHRKNASNAICAPLTWQQGDQRRPYPTDRDAAGLPLQFRPDLQRDQNPATQNSLGEINRTHAVRFVDTI</sequence>
<dbReference type="GO" id="GO:0016592">
    <property type="term" value="C:mediator complex"/>
    <property type="evidence" value="ECO:0007669"/>
    <property type="project" value="InterPro"/>
</dbReference>
<gene>
    <name evidence="11" type="primary">6052518</name>
    <name evidence="8" type="synonym">MED4</name>
    <name evidence="10" type="ORF">CpipJ_CPIJ018634</name>
</gene>
<comment type="subcellular location">
    <subcellularLocation>
        <location evidence="1 8">Nucleus</location>
    </subcellularLocation>
</comment>
<name>B0XGK5_CULQU</name>
<evidence type="ECO:0000313" key="12">
    <source>
        <dbReference type="Proteomes" id="UP000002320"/>
    </source>
</evidence>
<feature type="compositionally biased region" description="Polar residues" evidence="9">
    <location>
        <begin position="205"/>
        <end position="215"/>
    </location>
</feature>
<evidence type="ECO:0000256" key="2">
    <source>
        <dbReference type="ARBA" id="ARBA00009626"/>
    </source>
</evidence>
<dbReference type="InParanoid" id="B0XGK5"/>
<evidence type="ECO:0000256" key="1">
    <source>
        <dbReference type="ARBA" id="ARBA00004123"/>
    </source>
</evidence>
<evidence type="ECO:0000256" key="4">
    <source>
        <dbReference type="ARBA" id="ARBA00023015"/>
    </source>
</evidence>